<gene>
    <name evidence="3" type="ORF">Fmac_002552</name>
</gene>
<evidence type="ECO:0000313" key="4">
    <source>
        <dbReference type="Proteomes" id="UP001603857"/>
    </source>
</evidence>
<name>A0ABD1NK88_9FABA</name>
<dbReference type="PANTHER" id="PTHR11247">
    <property type="entry name" value="PALMITOYL-PROTEIN THIOESTERASE/DOLICHYLDIPHOSPHATASE 1"/>
    <property type="match status" value="1"/>
</dbReference>
<dbReference type="AlphaFoldDB" id="A0ABD1NK88"/>
<protein>
    <recommendedName>
        <fullName evidence="5">Phosphatidic acid phosphatase type 2/haloperoxidase domain-containing protein</fullName>
    </recommendedName>
</protein>
<proteinExistence type="predicted"/>
<comment type="caution">
    <text evidence="3">The sequence shown here is derived from an EMBL/GenBank/DDBJ whole genome shotgun (WGS) entry which is preliminary data.</text>
</comment>
<dbReference type="PANTHER" id="PTHR11247:SF40">
    <property type="entry name" value="LIPID PHOSPHATE PHOSPHATASE EPSILON 1, CHLOROPLASTIC"/>
    <property type="match status" value="1"/>
</dbReference>
<sequence length="215" mass="24114">MKREGGGVFVSHMARNAKNTSRQVVCNPTTDADTCESFTDSPIRLHFAYWGNFGTTIQPDQYLNFNNLFEFPSSRVSNRLVDALSFVFIVARHDAEASWFATGSVLNTLLSVWLKQILNQERPSALKSDPGMPSSHAQSIFFPASYLRVSQQLHTVSQVVVGAIIGSIFSILWYWLWNSFMVDAFVSSLWVRLLVVLGSAGFCLGFVLSAIRYWV</sequence>
<keyword evidence="1" id="KW-0378">Hydrolase</keyword>
<organism evidence="3 4">
    <name type="scientific">Flemingia macrophylla</name>
    <dbReference type="NCBI Taxonomy" id="520843"/>
    <lineage>
        <taxon>Eukaryota</taxon>
        <taxon>Viridiplantae</taxon>
        <taxon>Streptophyta</taxon>
        <taxon>Embryophyta</taxon>
        <taxon>Tracheophyta</taxon>
        <taxon>Spermatophyta</taxon>
        <taxon>Magnoliopsida</taxon>
        <taxon>eudicotyledons</taxon>
        <taxon>Gunneridae</taxon>
        <taxon>Pentapetalae</taxon>
        <taxon>rosids</taxon>
        <taxon>fabids</taxon>
        <taxon>Fabales</taxon>
        <taxon>Fabaceae</taxon>
        <taxon>Papilionoideae</taxon>
        <taxon>50 kb inversion clade</taxon>
        <taxon>NPAAA clade</taxon>
        <taxon>indigoferoid/millettioid clade</taxon>
        <taxon>Phaseoleae</taxon>
        <taxon>Flemingia</taxon>
    </lineage>
</organism>
<accession>A0ABD1NK88</accession>
<evidence type="ECO:0008006" key="5">
    <source>
        <dbReference type="Google" id="ProtNLM"/>
    </source>
</evidence>
<reference evidence="3 4" key="1">
    <citation type="submission" date="2024-08" db="EMBL/GenBank/DDBJ databases">
        <title>Insights into the chromosomal genome structure of Flemingia macrophylla.</title>
        <authorList>
            <person name="Ding Y."/>
            <person name="Zhao Y."/>
            <person name="Bi W."/>
            <person name="Wu M."/>
            <person name="Zhao G."/>
            <person name="Gong Y."/>
            <person name="Li W."/>
            <person name="Zhang P."/>
        </authorList>
    </citation>
    <scope>NUCLEOTIDE SEQUENCE [LARGE SCALE GENOMIC DNA]</scope>
    <source>
        <strain evidence="3">DYQJB</strain>
        <tissue evidence="3">Leaf</tissue>
    </source>
</reference>
<keyword evidence="4" id="KW-1185">Reference proteome</keyword>
<keyword evidence="2" id="KW-0472">Membrane</keyword>
<feature type="transmembrane region" description="Helical" evidence="2">
    <location>
        <begin position="189"/>
        <end position="211"/>
    </location>
</feature>
<dbReference type="SUPFAM" id="SSF48317">
    <property type="entry name" value="Acid phosphatase/Vanadium-dependent haloperoxidase"/>
    <property type="match status" value="1"/>
</dbReference>
<feature type="transmembrane region" description="Helical" evidence="2">
    <location>
        <begin position="156"/>
        <end position="177"/>
    </location>
</feature>
<keyword evidence="2" id="KW-0812">Transmembrane</keyword>
<dbReference type="GO" id="GO:0016787">
    <property type="term" value="F:hydrolase activity"/>
    <property type="evidence" value="ECO:0007669"/>
    <property type="project" value="UniProtKB-KW"/>
</dbReference>
<dbReference type="Proteomes" id="UP001603857">
    <property type="component" value="Unassembled WGS sequence"/>
</dbReference>
<evidence type="ECO:0000256" key="1">
    <source>
        <dbReference type="ARBA" id="ARBA00022801"/>
    </source>
</evidence>
<keyword evidence="2" id="KW-1133">Transmembrane helix</keyword>
<evidence type="ECO:0000313" key="3">
    <source>
        <dbReference type="EMBL" id="KAL2348552.1"/>
    </source>
</evidence>
<evidence type="ECO:0000256" key="2">
    <source>
        <dbReference type="SAM" id="Phobius"/>
    </source>
</evidence>
<dbReference type="EMBL" id="JBGMDY010000001">
    <property type="protein sequence ID" value="KAL2348552.1"/>
    <property type="molecule type" value="Genomic_DNA"/>
</dbReference>
<dbReference type="InterPro" id="IPR036938">
    <property type="entry name" value="PAP2/HPO_sf"/>
</dbReference>